<dbReference type="CDD" id="cd01949">
    <property type="entry name" value="GGDEF"/>
    <property type="match status" value="1"/>
</dbReference>
<dbReference type="SMART" id="SM00267">
    <property type="entry name" value="GGDEF"/>
    <property type="match status" value="1"/>
</dbReference>
<comment type="catalytic activity">
    <reaction evidence="3">
        <text>2 GTP = 3',3'-c-di-GMP + 2 diphosphate</text>
        <dbReference type="Rhea" id="RHEA:24898"/>
        <dbReference type="ChEBI" id="CHEBI:33019"/>
        <dbReference type="ChEBI" id="CHEBI:37565"/>
        <dbReference type="ChEBI" id="CHEBI:58805"/>
        <dbReference type="EC" id="2.7.7.65"/>
    </reaction>
</comment>
<dbReference type="Proteomes" id="UP000036406">
    <property type="component" value="Chromosome"/>
</dbReference>
<keyword evidence="4" id="KW-1133">Transmembrane helix</keyword>
<organism evidence="6 7">
    <name type="scientific">Marinobacter psychrophilus</name>
    <dbReference type="NCBI Taxonomy" id="330734"/>
    <lineage>
        <taxon>Bacteria</taxon>
        <taxon>Pseudomonadati</taxon>
        <taxon>Pseudomonadota</taxon>
        <taxon>Gammaproteobacteria</taxon>
        <taxon>Pseudomonadales</taxon>
        <taxon>Marinobacteraceae</taxon>
        <taxon>Marinobacter</taxon>
    </lineage>
</organism>
<sequence>MIFHRTSIPPKWQSTYEDFLCQVEKQIALVAGWLITVILVIYQVNQNQRGIDGNIHIIETLLRAPVMLVALFTLFVHYTKKPQVDPGLLLRVIALSVMGLSLSLFVAHALYSPDTLYQMSNVLMIGFFGVSMLSVRGLEQWWTLFVLPLMLFFAALVIVDLEFKQLLPFLFDPLVMIFVGMVVSCSLSQLRRSEFLTRQQLKSLALTDQLTGLLNRHAIHTSLEQLVTRYARHGHPFSLILGDLDKFKRVNDSYGHNVGDEVLIETANRLQDHVRAGDIVCRWGGEELLVVLPDTELDSALAVAEKLRCAVGETPMTAAGHSIKQTISFGVTCYHDGEHIDTTIMRADSALYLAKEGGRNRAASVEPGAGAPDSIPATL</sequence>
<dbReference type="EMBL" id="CP011494">
    <property type="protein sequence ID" value="AKO53853.1"/>
    <property type="molecule type" value="Genomic_DNA"/>
</dbReference>
<protein>
    <recommendedName>
        <fullName evidence="2">diguanylate cyclase</fullName>
        <ecNumber evidence="2">2.7.7.65</ecNumber>
    </recommendedName>
</protein>
<name>A0A0H4I7X9_9GAMM</name>
<dbReference type="RefSeq" id="WP_048388014.1">
    <property type="nucleotide sequence ID" value="NZ_CP011494.1"/>
</dbReference>
<evidence type="ECO:0000256" key="3">
    <source>
        <dbReference type="ARBA" id="ARBA00034247"/>
    </source>
</evidence>
<dbReference type="PROSITE" id="PS50887">
    <property type="entry name" value="GGDEF"/>
    <property type="match status" value="1"/>
</dbReference>
<reference evidence="6 7" key="1">
    <citation type="submission" date="2015-05" db="EMBL/GenBank/DDBJ databases">
        <title>Complete genome of Marinobacter psychrophilus strain 20041T isolated from sea-ice of the Canadian Basin.</title>
        <authorList>
            <person name="Song L."/>
            <person name="Ren L."/>
            <person name="Yu Y."/>
            <person name="Wang X."/>
        </authorList>
    </citation>
    <scope>NUCLEOTIDE SEQUENCE [LARGE SCALE GENOMIC DNA]</scope>
    <source>
        <strain evidence="6 7">20041</strain>
    </source>
</reference>
<dbReference type="KEGG" id="mpq:ABA45_16615"/>
<dbReference type="PATRIC" id="fig|330734.3.peg.3493"/>
<evidence type="ECO:0000313" key="7">
    <source>
        <dbReference type="Proteomes" id="UP000036406"/>
    </source>
</evidence>
<dbReference type="EC" id="2.7.7.65" evidence="2"/>
<dbReference type="PANTHER" id="PTHR45138:SF9">
    <property type="entry name" value="DIGUANYLATE CYCLASE DGCM-RELATED"/>
    <property type="match status" value="1"/>
</dbReference>
<feature type="transmembrane region" description="Helical" evidence="4">
    <location>
        <begin position="27"/>
        <end position="44"/>
    </location>
</feature>
<dbReference type="AlphaFoldDB" id="A0A0H4I7X9"/>
<evidence type="ECO:0000256" key="4">
    <source>
        <dbReference type="SAM" id="Phobius"/>
    </source>
</evidence>
<dbReference type="InterPro" id="IPR029787">
    <property type="entry name" value="Nucleotide_cyclase"/>
</dbReference>
<comment type="cofactor">
    <cofactor evidence="1">
        <name>Mg(2+)</name>
        <dbReference type="ChEBI" id="CHEBI:18420"/>
    </cofactor>
</comment>
<feature type="transmembrane region" description="Helical" evidence="4">
    <location>
        <begin position="116"/>
        <end position="135"/>
    </location>
</feature>
<feature type="transmembrane region" description="Helical" evidence="4">
    <location>
        <begin position="56"/>
        <end position="76"/>
    </location>
</feature>
<keyword evidence="7" id="KW-1185">Reference proteome</keyword>
<dbReference type="Pfam" id="PF00990">
    <property type="entry name" value="GGDEF"/>
    <property type="match status" value="1"/>
</dbReference>
<dbReference type="InterPro" id="IPR050469">
    <property type="entry name" value="Diguanylate_Cyclase"/>
</dbReference>
<dbReference type="InterPro" id="IPR000160">
    <property type="entry name" value="GGDEF_dom"/>
</dbReference>
<dbReference type="Gene3D" id="3.30.70.270">
    <property type="match status" value="1"/>
</dbReference>
<evidence type="ECO:0000313" key="6">
    <source>
        <dbReference type="EMBL" id="AKO53853.1"/>
    </source>
</evidence>
<dbReference type="FunFam" id="3.30.70.270:FF:000001">
    <property type="entry name" value="Diguanylate cyclase domain protein"/>
    <property type="match status" value="1"/>
</dbReference>
<feature type="transmembrane region" description="Helical" evidence="4">
    <location>
        <begin position="169"/>
        <end position="190"/>
    </location>
</feature>
<keyword evidence="4" id="KW-0812">Transmembrane</keyword>
<feature type="transmembrane region" description="Helical" evidence="4">
    <location>
        <begin position="142"/>
        <end position="163"/>
    </location>
</feature>
<dbReference type="SUPFAM" id="SSF55073">
    <property type="entry name" value="Nucleotide cyclase"/>
    <property type="match status" value="1"/>
</dbReference>
<gene>
    <name evidence="6" type="ORF">ABA45_16615</name>
</gene>
<dbReference type="GO" id="GO:0052621">
    <property type="term" value="F:diguanylate cyclase activity"/>
    <property type="evidence" value="ECO:0007669"/>
    <property type="project" value="UniProtKB-EC"/>
</dbReference>
<feature type="domain" description="GGDEF" evidence="5">
    <location>
        <begin position="235"/>
        <end position="367"/>
    </location>
</feature>
<keyword evidence="4" id="KW-0472">Membrane</keyword>
<proteinExistence type="predicted"/>
<evidence type="ECO:0000256" key="1">
    <source>
        <dbReference type="ARBA" id="ARBA00001946"/>
    </source>
</evidence>
<feature type="transmembrane region" description="Helical" evidence="4">
    <location>
        <begin position="88"/>
        <end position="110"/>
    </location>
</feature>
<dbReference type="NCBIfam" id="TIGR00254">
    <property type="entry name" value="GGDEF"/>
    <property type="match status" value="1"/>
</dbReference>
<dbReference type="STRING" id="330734.ABA45_16615"/>
<dbReference type="InterPro" id="IPR043128">
    <property type="entry name" value="Rev_trsase/Diguanyl_cyclase"/>
</dbReference>
<evidence type="ECO:0000256" key="2">
    <source>
        <dbReference type="ARBA" id="ARBA00012528"/>
    </source>
</evidence>
<dbReference type="PANTHER" id="PTHR45138">
    <property type="entry name" value="REGULATORY COMPONENTS OF SENSORY TRANSDUCTION SYSTEM"/>
    <property type="match status" value="1"/>
</dbReference>
<evidence type="ECO:0000259" key="5">
    <source>
        <dbReference type="PROSITE" id="PS50887"/>
    </source>
</evidence>
<accession>A0A0H4I7X9</accession>